<evidence type="ECO:0000256" key="3">
    <source>
        <dbReference type="ARBA" id="ARBA00023015"/>
    </source>
</evidence>
<protein>
    <submittedName>
        <fullName evidence="6">Transcriptional regulator</fullName>
    </submittedName>
</protein>
<dbReference type="SMART" id="SM01012">
    <property type="entry name" value="ANTAR"/>
    <property type="match status" value="1"/>
</dbReference>
<dbReference type="InterPro" id="IPR005561">
    <property type="entry name" value="ANTAR"/>
</dbReference>
<keyword evidence="3" id="KW-0805">Transcription regulation</keyword>
<evidence type="ECO:0000256" key="4">
    <source>
        <dbReference type="ARBA" id="ARBA00023163"/>
    </source>
</evidence>
<accession>A0A2P2FJW3</accession>
<dbReference type="InterPro" id="IPR011006">
    <property type="entry name" value="CheY-like_superfamily"/>
</dbReference>
<dbReference type="SUPFAM" id="SSF55781">
    <property type="entry name" value="GAF domain-like"/>
    <property type="match status" value="1"/>
</dbReference>
<dbReference type="Pfam" id="PF13185">
    <property type="entry name" value="GAF_2"/>
    <property type="match status" value="1"/>
</dbReference>
<sequence length="246" mass="26952">MSTTPDQRLARTFVTLADTLVADFDVLDFLCLLTERSVEHLAVDAAGVILSDQRGGWRPAASSTERPDLIGLFTAQAEQGPCSECVVTGAPVTSSDLSTPHELSRWPRFAPAALDAGFRAASAVPLRLREQTIGALTLLNHEPTELDADTLSIAQALADIATIGFLHHRAVTHDELLYEQLETTMHQRAIIEQAKGVLAEYGNLDMDQAFTHLRHYAHTQRRRLSAIARELAEDTLHPSAILTRKS</sequence>
<dbReference type="PROSITE" id="PS50921">
    <property type="entry name" value="ANTAR"/>
    <property type="match status" value="1"/>
</dbReference>
<feature type="domain" description="ANTAR" evidence="5">
    <location>
        <begin position="171"/>
        <end position="232"/>
    </location>
</feature>
<dbReference type="GO" id="GO:0003723">
    <property type="term" value="F:RNA binding"/>
    <property type="evidence" value="ECO:0007669"/>
    <property type="project" value="InterPro"/>
</dbReference>
<dbReference type="RefSeq" id="WP_034319979.1">
    <property type="nucleotide sequence ID" value="NZ_JFBM01000037.1"/>
</dbReference>
<dbReference type="InterPro" id="IPR012074">
    <property type="entry name" value="GAF_ANTAR"/>
</dbReference>
<dbReference type="GO" id="GO:0016301">
    <property type="term" value="F:kinase activity"/>
    <property type="evidence" value="ECO:0007669"/>
    <property type="project" value="UniProtKB-KW"/>
</dbReference>
<keyword evidence="1" id="KW-0808">Transferase</keyword>
<dbReference type="InterPro" id="IPR036388">
    <property type="entry name" value="WH-like_DNA-bd_sf"/>
</dbReference>
<dbReference type="InterPro" id="IPR029016">
    <property type="entry name" value="GAF-like_dom_sf"/>
</dbReference>
<keyword evidence="7" id="KW-1185">Reference proteome</keyword>
<evidence type="ECO:0000313" key="6">
    <source>
        <dbReference type="EMBL" id="KFU77017.1"/>
    </source>
</evidence>
<keyword evidence="4" id="KW-0804">Transcription</keyword>
<dbReference type="InterPro" id="IPR003018">
    <property type="entry name" value="GAF"/>
</dbReference>
<organism evidence="6 7">
    <name type="scientific">Amycolatopsis lurida NRRL 2430</name>
    <dbReference type="NCBI Taxonomy" id="1460371"/>
    <lineage>
        <taxon>Bacteria</taxon>
        <taxon>Bacillati</taxon>
        <taxon>Actinomycetota</taxon>
        <taxon>Actinomycetes</taxon>
        <taxon>Pseudonocardiales</taxon>
        <taxon>Pseudonocardiaceae</taxon>
        <taxon>Amycolatopsis</taxon>
    </lineage>
</organism>
<dbReference type="Gene3D" id="1.10.10.10">
    <property type="entry name" value="Winged helix-like DNA-binding domain superfamily/Winged helix DNA-binding domain"/>
    <property type="match status" value="1"/>
</dbReference>
<comment type="caution">
    <text evidence="6">The sequence shown here is derived from an EMBL/GenBank/DDBJ whole genome shotgun (WGS) entry which is preliminary data.</text>
</comment>
<dbReference type="EMBL" id="JFBM01000037">
    <property type="protein sequence ID" value="KFU77017.1"/>
    <property type="molecule type" value="Genomic_DNA"/>
</dbReference>
<dbReference type="SMART" id="SM00065">
    <property type="entry name" value="GAF"/>
    <property type="match status" value="1"/>
</dbReference>
<dbReference type="Gene3D" id="3.30.450.40">
    <property type="match status" value="1"/>
</dbReference>
<dbReference type="SUPFAM" id="SSF52172">
    <property type="entry name" value="CheY-like"/>
    <property type="match status" value="1"/>
</dbReference>
<evidence type="ECO:0000259" key="5">
    <source>
        <dbReference type="PROSITE" id="PS50921"/>
    </source>
</evidence>
<keyword evidence="2" id="KW-0418">Kinase</keyword>
<evidence type="ECO:0000256" key="2">
    <source>
        <dbReference type="ARBA" id="ARBA00022777"/>
    </source>
</evidence>
<reference evidence="6 7" key="1">
    <citation type="journal article" date="2014" name="Genome Announc.">
        <title>Draft Genome Sequence of Amycolatopsis lurida NRRL 2430, Producer of the Glycopeptide Family Antibiotic Ristocetin.</title>
        <authorList>
            <person name="Kwun M.J."/>
            <person name="Hong H.J."/>
        </authorList>
    </citation>
    <scope>NUCLEOTIDE SEQUENCE [LARGE SCALE GENOMIC DNA]</scope>
    <source>
        <strain evidence="6 7">NRRL 2430</strain>
    </source>
</reference>
<dbReference type="Proteomes" id="UP000256220">
    <property type="component" value="Unassembled WGS sequence"/>
</dbReference>
<evidence type="ECO:0000313" key="7">
    <source>
        <dbReference type="Proteomes" id="UP000256220"/>
    </source>
</evidence>
<dbReference type="PIRSF" id="PIRSF036625">
    <property type="entry name" value="GAF_ANTAR"/>
    <property type="match status" value="1"/>
</dbReference>
<dbReference type="Pfam" id="PF03861">
    <property type="entry name" value="ANTAR"/>
    <property type="match status" value="1"/>
</dbReference>
<dbReference type="AlphaFoldDB" id="A0A2P2FJW3"/>
<gene>
    <name evidence="6" type="ORF">BB31_33475</name>
</gene>
<name>A0A2P2FJW3_AMYLU</name>
<proteinExistence type="predicted"/>
<evidence type="ECO:0000256" key="1">
    <source>
        <dbReference type="ARBA" id="ARBA00022679"/>
    </source>
</evidence>